<evidence type="ECO:0000313" key="18">
    <source>
        <dbReference type="EMBL" id="GEM44626.1"/>
    </source>
</evidence>
<dbReference type="Proteomes" id="UP000321306">
    <property type="component" value="Unassembled WGS sequence"/>
</dbReference>
<dbReference type="GO" id="GO:0071555">
    <property type="term" value="P:cell wall organization"/>
    <property type="evidence" value="ECO:0007669"/>
    <property type="project" value="UniProtKB-KW"/>
</dbReference>
<dbReference type="GO" id="GO:0004180">
    <property type="term" value="F:carboxypeptidase activity"/>
    <property type="evidence" value="ECO:0007669"/>
    <property type="project" value="UniProtKB-KW"/>
</dbReference>
<dbReference type="GO" id="GO:0008955">
    <property type="term" value="F:peptidoglycan glycosyltransferase activity"/>
    <property type="evidence" value="ECO:0007669"/>
    <property type="project" value="UniProtKB-EC"/>
</dbReference>
<dbReference type="GO" id="GO:0006508">
    <property type="term" value="P:proteolysis"/>
    <property type="evidence" value="ECO:0007669"/>
    <property type="project" value="UniProtKB-KW"/>
</dbReference>
<keyword evidence="2" id="KW-0121">Carboxypeptidase</keyword>
<comment type="caution">
    <text evidence="18">The sequence shown here is derived from an EMBL/GenBank/DDBJ whole genome shotgun (WGS) entry which is preliminary data.</text>
</comment>
<dbReference type="InterPro" id="IPR036950">
    <property type="entry name" value="PBP_transglycosylase"/>
</dbReference>
<evidence type="ECO:0000256" key="1">
    <source>
        <dbReference type="ARBA" id="ARBA00004370"/>
    </source>
</evidence>
<dbReference type="GO" id="GO:0008360">
    <property type="term" value="P:regulation of cell shape"/>
    <property type="evidence" value="ECO:0007669"/>
    <property type="project" value="UniProtKB-KW"/>
</dbReference>
<evidence type="ECO:0000259" key="16">
    <source>
        <dbReference type="Pfam" id="PF00905"/>
    </source>
</evidence>
<keyword evidence="6" id="KW-0812">Transmembrane</keyword>
<dbReference type="PANTHER" id="PTHR32282">
    <property type="entry name" value="BINDING PROTEIN TRANSPEPTIDASE, PUTATIVE-RELATED"/>
    <property type="match status" value="1"/>
</dbReference>
<dbReference type="EC" id="2.4.99.28" evidence="14"/>
<dbReference type="PANTHER" id="PTHR32282:SF27">
    <property type="entry name" value="PENICILLIN-BINDING PROTEIN 1A"/>
    <property type="match status" value="1"/>
</dbReference>
<evidence type="ECO:0000256" key="7">
    <source>
        <dbReference type="ARBA" id="ARBA00022801"/>
    </source>
</evidence>
<evidence type="ECO:0000256" key="9">
    <source>
        <dbReference type="ARBA" id="ARBA00022984"/>
    </source>
</evidence>
<keyword evidence="9" id="KW-0573">Peptidoglycan synthesis</keyword>
<dbReference type="SUPFAM" id="SSF56601">
    <property type="entry name" value="beta-lactamase/transpeptidase-like"/>
    <property type="match status" value="1"/>
</dbReference>
<dbReference type="AlphaFoldDB" id="A0A511MWW3"/>
<keyword evidence="13" id="KW-0961">Cell wall biogenesis/degradation</keyword>
<keyword evidence="11" id="KW-0472">Membrane</keyword>
<evidence type="ECO:0000256" key="5">
    <source>
        <dbReference type="ARBA" id="ARBA00022679"/>
    </source>
</evidence>
<dbReference type="Pfam" id="PF00905">
    <property type="entry name" value="Transpeptidase"/>
    <property type="match status" value="1"/>
</dbReference>
<proteinExistence type="predicted"/>
<evidence type="ECO:0000313" key="19">
    <source>
        <dbReference type="Proteomes" id="UP000321306"/>
    </source>
</evidence>
<feature type="domain" description="Penicillin-binding protein transpeptidase" evidence="16">
    <location>
        <begin position="337"/>
        <end position="608"/>
    </location>
</feature>
<evidence type="ECO:0000256" key="15">
    <source>
        <dbReference type="ARBA" id="ARBA00049902"/>
    </source>
</evidence>
<protein>
    <recommendedName>
        <fullName evidence="14">peptidoglycan glycosyltransferase</fullName>
        <ecNumber evidence="14">2.4.99.28</ecNumber>
    </recommendedName>
</protein>
<organism evidence="18 19">
    <name type="scientific">Deinococcus cellulosilyticus (strain DSM 18568 / NBRC 106333 / KACC 11606 / 5516J-15)</name>
    <dbReference type="NCBI Taxonomy" id="1223518"/>
    <lineage>
        <taxon>Bacteria</taxon>
        <taxon>Thermotogati</taxon>
        <taxon>Deinococcota</taxon>
        <taxon>Deinococci</taxon>
        <taxon>Deinococcales</taxon>
        <taxon>Deinococcaceae</taxon>
        <taxon>Deinococcus</taxon>
    </lineage>
</organism>
<evidence type="ECO:0000259" key="17">
    <source>
        <dbReference type="Pfam" id="PF00912"/>
    </source>
</evidence>
<dbReference type="SUPFAM" id="SSF53955">
    <property type="entry name" value="Lysozyme-like"/>
    <property type="match status" value="1"/>
</dbReference>
<feature type="domain" description="Glycosyl transferase family 51" evidence="17">
    <location>
        <begin position="57"/>
        <end position="213"/>
    </location>
</feature>
<dbReference type="Gene3D" id="1.10.3810.10">
    <property type="entry name" value="Biosynthetic peptidoglycan transglycosylase-like"/>
    <property type="match status" value="1"/>
</dbReference>
<evidence type="ECO:0000256" key="8">
    <source>
        <dbReference type="ARBA" id="ARBA00022960"/>
    </source>
</evidence>
<evidence type="ECO:0000256" key="13">
    <source>
        <dbReference type="ARBA" id="ARBA00023316"/>
    </source>
</evidence>
<keyword evidence="12" id="KW-0511">Multifunctional enzyme</keyword>
<keyword evidence="5" id="KW-0808">Transferase</keyword>
<keyword evidence="19" id="KW-1185">Reference proteome</keyword>
<keyword evidence="10" id="KW-1133">Transmembrane helix</keyword>
<evidence type="ECO:0000256" key="11">
    <source>
        <dbReference type="ARBA" id="ARBA00023136"/>
    </source>
</evidence>
<keyword evidence="4" id="KW-0328">Glycosyltransferase</keyword>
<dbReference type="InterPro" id="IPR012338">
    <property type="entry name" value="Beta-lactam/transpept-like"/>
</dbReference>
<evidence type="ECO:0000256" key="14">
    <source>
        <dbReference type="ARBA" id="ARBA00044770"/>
    </source>
</evidence>
<dbReference type="GO" id="GO:0016020">
    <property type="term" value="C:membrane"/>
    <property type="evidence" value="ECO:0007669"/>
    <property type="project" value="UniProtKB-SubCell"/>
</dbReference>
<comment type="subcellular location">
    <subcellularLocation>
        <location evidence="1">Membrane</location>
    </subcellularLocation>
</comment>
<evidence type="ECO:0000256" key="10">
    <source>
        <dbReference type="ARBA" id="ARBA00022989"/>
    </source>
</evidence>
<dbReference type="GO" id="GO:0008658">
    <property type="term" value="F:penicillin binding"/>
    <property type="evidence" value="ECO:0007669"/>
    <property type="project" value="InterPro"/>
</dbReference>
<sequence>MLLLGAIALGILLYRWQPDLSKVPSLRNLQYGGRAILLDQEGRLLRVVSVSPEGHVQPARKFLSAGQISPWLQRAVVASEDERFHQHSGVDFRGLSRALWKTVSGDLEGGSTITQQVVKNTLLADFRGARTPERKVKEAMLALEVEKQFSKEEILNLYLNLIYWGVGRTDLIGAQDAARAYFNKNAKDLNLAESVYLAVLLPTPARYNDYKGYRPLMKNLLDRMVKNGTITPSEADQAWKFPLKPAGWTVKYDKNGNLLSARLTDAEARKKNFPQPEYQYADAFLDQVERELLKHVKKEAFFTSDIKVYTTLNRKAQLAAEQASIKANVPKGATLGIALIDPHSGDVQALVGQKLNDGIAEQWNHAVRSRRQVGSSIKPLLYTLALSKGWNQTDMVMDQPLKGKYQPQNYSGSYTGKPIMLRAALDHSLNLPTVRLLQKVGVTPFKQKLSLMGLHPDPQAGLSIGIGALEATPLEMAAAYAPFASGGMYRTPRFIQKITANGEVLTVVKQSTPVRVWSEPVAYMGLDMIRGVVNDLTPAQGGLGWNARIPGWPVGGKTGTTNDVKDLWFVGVTPKLAGAVWVGRSNNTAMPRNAYSGTVAAPIWQKALALALKGERGVAFNKPSSIRTREVAGVYMAFLKPQQVQPDATLLAAAKTSPVRPVQKAVQKTTQKIRASSTTIRTVQNKTVSQSTLAARRLAEARRQATVVRQQQLLRQAQARRQAALNTQRLEQRRRALRAQQIRKQSAFIERQQQKARIARLLNAKTRKHFEKQYRKYVKQNHR</sequence>
<dbReference type="InterPro" id="IPR023346">
    <property type="entry name" value="Lysozyme-like_dom_sf"/>
</dbReference>
<dbReference type="GO" id="GO:0009252">
    <property type="term" value="P:peptidoglycan biosynthetic process"/>
    <property type="evidence" value="ECO:0007669"/>
    <property type="project" value="UniProtKB-KW"/>
</dbReference>
<dbReference type="InterPro" id="IPR001460">
    <property type="entry name" value="PCN-bd_Tpept"/>
</dbReference>
<dbReference type="EMBL" id="BJXB01000001">
    <property type="protein sequence ID" value="GEM44626.1"/>
    <property type="molecule type" value="Genomic_DNA"/>
</dbReference>
<dbReference type="InterPro" id="IPR001264">
    <property type="entry name" value="Glyco_trans_51"/>
</dbReference>
<dbReference type="Gene3D" id="3.40.710.10">
    <property type="entry name" value="DD-peptidase/beta-lactamase superfamily"/>
    <property type="match status" value="1"/>
</dbReference>
<dbReference type="InterPro" id="IPR050396">
    <property type="entry name" value="Glycosyltr_51/Transpeptidase"/>
</dbReference>
<keyword evidence="7" id="KW-0378">Hydrolase</keyword>
<gene>
    <name evidence="18" type="ORF">DC3_02610</name>
</gene>
<keyword evidence="3" id="KW-0645">Protease</keyword>
<name>A0A511MWW3_DEIC1</name>
<evidence type="ECO:0000256" key="12">
    <source>
        <dbReference type="ARBA" id="ARBA00023268"/>
    </source>
</evidence>
<comment type="catalytic activity">
    <reaction evidence="15">
        <text>[GlcNAc-(1-&gt;4)-Mur2Ac(oyl-L-Ala-gamma-D-Glu-L-Lys-D-Ala-D-Ala)](n)-di-trans,octa-cis-undecaprenyl diphosphate + beta-D-GlcNAc-(1-&gt;4)-Mur2Ac(oyl-L-Ala-gamma-D-Glu-L-Lys-D-Ala-D-Ala)-di-trans,octa-cis-undecaprenyl diphosphate = [GlcNAc-(1-&gt;4)-Mur2Ac(oyl-L-Ala-gamma-D-Glu-L-Lys-D-Ala-D-Ala)](n+1)-di-trans,octa-cis-undecaprenyl diphosphate + di-trans,octa-cis-undecaprenyl diphosphate + H(+)</text>
        <dbReference type="Rhea" id="RHEA:23708"/>
        <dbReference type="Rhea" id="RHEA-COMP:9602"/>
        <dbReference type="Rhea" id="RHEA-COMP:9603"/>
        <dbReference type="ChEBI" id="CHEBI:15378"/>
        <dbReference type="ChEBI" id="CHEBI:58405"/>
        <dbReference type="ChEBI" id="CHEBI:60033"/>
        <dbReference type="ChEBI" id="CHEBI:78435"/>
        <dbReference type="EC" id="2.4.99.28"/>
    </reaction>
</comment>
<dbReference type="Pfam" id="PF00912">
    <property type="entry name" value="Transgly"/>
    <property type="match status" value="1"/>
</dbReference>
<dbReference type="GO" id="GO:0030288">
    <property type="term" value="C:outer membrane-bounded periplasmic space"/>
    <property type="evidence" value="ECO:0007669"/>
    <property type="project" value="TreeGrafter"/>
</dbReference>
<evidence type="ECO:0000256" key="2">
    <source>
        <dbReference type="ARBA" id="ARBA00022645"/>
    </source>
</evidence>
<evidence type="ECO:0000256" key="4">
    <source>
        <dbReference type="ARBA" id="ARBA00022676"/>
    </source>
</evidence>
<reference evidence="18 19" key="1">
    <citation type="submission" date="2019-07" db="EMBL/GenBank/DDBJ databases">
        <title>Whole genome shotgun sequence of Deinococcus cellulosilyticus NBRC 106333.</title>
        <authorList>
            <person name="Hosoyama A."/>
            <person name="Uohara A."/>
            <person name="Ohji S."/>
            <person name="Ichikawa N."/>
        </authorList>
    </citation>
    <scope>NUCLEOTIDE SEQUENCE [LARGE SCALE GENOMIC DNA]</scope>
    <source>
        <strain evidence="18 19">NBRC 106333</strain>
    </source>
</reference>
<evidence type="ECO:0000256" key="3">
    <source>
        <dbReference type="ARBA" id="ARBA00022670"/>
    </source>
</evidence>
<keyword evidence="8" id="KW-0133">Cell shape</keyword>
<evidence type="ECO:0000256" key="6">
    <source>
        <dbReference type="ARBA" id="ARBA00022692"/>
    </source>
</evidence>
<accession>A0A511MWW3</accession>